<feature type="region of interest" description="Disordered" evidence="1">
    <location>
        <begin position="111"/>
        <end position="147"/>
    </location>
</feature>
<dbReference type="Proteomes" id="UP001066276">
    <property type="component" value="Chromosome 3_1"/>
</dbReference>
<dbReference type="AlphaFoldDB" id="A0AAV7UP21"/>
<feature type="region of interest" description="Disordered" evidence="1">
    <location>
        <begin position="1"/>
        <end position="22"/>
    </location>
</feature>
<reference evidence="2" key="1">
    <citation type="journal article" date="2022" name="bioRxiv">
        <title>Sequencing and chromosome-scale assembly of the giantPleurodeles waltlgenome.</title>
        <authorList>
            <person name="Brown T."/>
            <person name="Elewa A."/>
            <person name="Iarovenko S."/>
            <person name="Subramanian E."/>
            <person name="Araus A.J."/>
            <person name="Petzold A."/>
            <person name="Susuki M."/>
            <person name="Suzuki K.-i.T."/>
            <person name="Hayashi T."/>
            <person name="Toyoda A."/>
            <person name="Oliveira C."/>
            <person name="Osipova E."/>
            <person name="Leigh N.D."/>
            <person name="Simon A."/>
            <person name="Yun M.H."/>
        </authorList>
    </citation>
    <scope>NUCLEOTIDE SEQUENCE</scope>
    <source>
        <strain evidence="2">20211129_DDA</strain>
        <tissue evidence="2">Liver</tissue>
    </source>
</reference>
<evidence type="ECO:0000256" key="1">
    <source>
        <dbReference type="SAM" id="MobiDB-lite"/>
    </source>
</evidence>
<protein>
    <submittedName>
        <fullName evidence="2">Uncharacterized protein</fullName>
    </submittedName>
</protein>
<comment type="caution">
    <text evidence="2">The sequence shown here is derived from an EMBL/GenBank/DDBJ whole genome shotgun (WGS) entry which is preliminary data.</text>
</comment>
<keyword evidence="3" id="KW-1185">Reference proteome</keyword>
<name>A0AAV7UP21_PLEWA</name>
<organism evidence="2 3">
    <name type="scientific">Pleurodeles waltl</name>
    <name type="common">Iberian ribbed newt</name>
    <dbReference type="NCBI Taxonomy" id="8319"/>
    <lineage>
        <taxon>Eukaryota</taxon>
        <taxon>Metazoa</taxon>
        <taxon>Chordata</taxon>
        <taxon>Craniata</taxon>
        <taxon>Vertebrata</taxon>
        <taxon>Euteleostomi</taxon>
        <taxon>Amphibia</taxon>
        <taxon>Batrachia</taxon>
        <taxon>Caudata</taxon>
        <taxon>Salamandroidea</taxon>
        <taxon>Salamandridae</taxon>
        <taxon>Pleurodelinae</taxon>
        <taxon>Pleurodeles</taxon>
    </lineage>
</organism>
<sequence>MAHRTELQKGEKRTLGGVRRKGTPTWVDESLVKEIENENEKEDIKLEENPKKTILNNSYSLGLTEHEISIQDAILTISNPGDNIKSPLESQSQQTDDMAGIIFGRCPLNLPQEPTQQAADGGPRKSNSNAMIDKAHSCTPPVRNTGGMEERLEFSDLTQEEWNELLASYFSDKGHVTSIEDIEGTEEIPLLSGHPLQGHMAEQIDQSNNGA</sequence>
<evidence type="ECO:0000313" key="2">
    <source>
        <dbReference type="EMBL" id="KAJ1190326.1"/>
    </source>
</evidence>
<feature type="compositionally biased region" description="Basic and acidic residues" evidence="1">
    <location>
        <begin position="1"/>
        <end position="14"/>
    </location>
</feature>
<gene>
    <name evidence="2" type="ORF">NDU88_007064</name>
</gene>
<dbReference type="EMBL" id="JANPWB010000005">
    <property type="protein sequence ID" value="KAJ1190326.1"/>
    <property type="molecule type" value="Genomic_DNA"/>
</dbReference>
<evidence type="ECO:0000313" key="3">
    <source>
        <dbReference type="Proteomes" id="UP001066276"/>
    </source>
</evidence>
<proteinExistence type="predicted"/>
<accession>A0AAV7UP21</accession>